<evidence type="ECO:0000313" key="3">
    <source>
        <dbReference type="Proteomes" id="UP000656813"/>
    </source>
</evidence>
<gene>
    <name evidence="2" type="ORF">GCM10007096_01170</name>
</gene>
<keyword evidence="1" id="KW-0472">Membrane</keyword>
<evidence type="ECO:0000256" key="1">
    <source>
        <dbReference type="SAM" id="Phobius"/>
    </source>
</evidence>
<dbReference type="AlphaFoldDB" id="A0A8J3EJW0"/>
<evidence type="ECO:0000313" key="2">
    <source>
        <dbReference type="EMBL" id="GGH73690.1"/>
    </source>
</evidence>
<keyword evidence="1" id="KW-0812">Transmembrane</keyword>
<keyword evidence="3" id="KW-1185">Reference proteome</keyword>
<name>A0A8J3EJW0_9BACL</name>
<proteinExistence type="predicted"/>
<dbReference type="Proteomes" id="UP000656813">
    <property type="component" value="Unassembled WGS sequence"/>
</dbReference>
<keyword evidence="1" id="KW-1133">Transmembrane helix</keyword>
<organism evidence="2 3">
    <name type="scientific">Pullulanibacillus pueri</name>
    <dbReference type="NCBI Taxonomy" id="1437324"/>
    <lineage>
        <taxon>Bacteria</taxon>
        <taxon>Bacillati</taxon>
        <taxon>Bacillota</taxon>
        <taxon>Bacilli</taxon>
        <taxon>Bacillales</taxon>
        <taxon>Sporolactobacillaceae</taxon>
        <taxon>Pullulanibacillus</taxon>
    </lineage>
</organism>
<protein>
    <submittedName>
        <fullName evidence="2">Uncharacterized protein</fullName>
    </submittedName>
</protein>
<reference evidence="2" key="1">
    <citation type="journal article" date="2014" name="Int. J. Syst. Evol. Microbiol.">
        <title>Complete genome sequence of Corynebacterium casei LMG S-19264T (=DSM 44701T), isolated from a smear-ripened cheese.</title>
        <authorList>
            <consortium name="US DOE Joint Genome Institute (JGI-PGF)"/>
            <person name="Walter F."/>
            <person name="Albersmeier A."/>
            <person name="Kalinowski J."/>
            <person name="Ruckert C."/>
        </authorList>
    </citation>
    <scope>NUCLEOTIDE SEQUENCE</scope>
    <source>
        <strain evidence="2">CGMCC 1.12777</strain>
    </source>
</reference>
<comment type="caution">
    <text evidence="2">The sequence shown here is derived from an EMBL/GenBank/DDBJ whole genome shotgun (WGS) entry which is preliminary data.</text>
</comment>
<accession>A0A8J3EJW0</accession>
<dbReference type="EMBL" id="BMFV01000001">
    <property type="protein sequence ID" value="GGH73690.1"/>
    <property type="molecule type" value="Genomic_DNA"/>
</dbReference>
<feature type="transmembrane region" description="Helical" evidence="1">
    <location>
        <begin position="16"/>
        <end position="36"/>
    </location>
</feature>
<sequence length="52" mass="5917">MFGETNSLIISKNEKVASIIDILSTALLVLTHIIFFKHRELTLSFRGHNISF</sequence>
<reference evidence="2" key="2">
    <citation type="submission" date="2020-09" db="EMBL/GenBank/DDBJ databases">
        <authorList>
            <person name="Sun Q."/>
            <person name="Zhou Y."/>
        </authorList>
    </citation>
    <scope>NUCLEOTIDE SEQUENCE</scope>
    <source>
        <strain evidence="2">CGMCC 1.12777</strain>
    </source>
</reference>